<dbReference type="PROSITE" id="PS51755">
    <property type="entry name" value="OMPR_PHOB"/>
    <property type="match status" value="1"/>
</dbReference>
<dbReference type="GO" id="GO:0000976">
    <property type="term" value="F:transcription cis-regulatory region binding"/>
    <property type="evidence" value="ECO:0007669"/>
    <property type="project" value="TreeGrafter"/>
</dbReference>
<evidence type="ECO:0000259" key="11">
    <source>
        <dbReference type="PROSITE" id="PS51755"/>
    </source>
</evidence>
<organism evidence="12 13">
    <name type="scientific">Thalassomonas actiniarum</name>
    <dbReference type="NCBI Taxonomy" id="485447"/>
    <lineage>
        <taxon>Bacteria</taxon>
        <taxon>Pseudomonadati</taxon>
        <taxon>Pseudomonadota</taxon>
        <taxon>Gammaproteobacteria</taxon>
        <taxon>Alteromonadales</taxon>
        <taxon>Colwelliaceae</taxon>
        <taxon>Thalassomonas</taxon>
    </lineage>
</organism>
<evidence type="ECO:0000256" key="9">
    <source>
        <dbReference type="PROSITE-ProRule" id="PRU01091"/>
    </source>
</evidence>
<keyword evidence="2" id="KW-0963">Cytoplasm</keyword>
<feature type="DNA-binding region" description="OmpR/PhoB-type" evidence="9">
    <location>
        <begin position="129"/>
        <end position="227"/>
    </location>
</feature>
<evidence type="ECO:0000313" key="12">
    <source>
        <dbReference type="EMBL" id="WDE01879.1"/>
    </source>
</evidence>
<reference evidence="12 13" key="1">
    <citation type="journal article" date="2015" name="Genome Announc.">
        <title>Draft Genome Sequences of Marine Isolates of Thalassomonas viridans and Thalassomonas actiniarum.</title>
        <authorList>
            <person name="Olonade I."/>
            <person name="van Zyl L.J."/>
            <person name="Trindade M."/>
        </authorList>
    </citation>
    <scope>NUCLEOTIDE SEQUENCE [LARGE SCALE GENOMIC DNA]</scope>
    <source>
        <strain evidence="12 13">A5K-106</strain>
    </source>
</reference>
<feature type="domain" description="Response regulatory" evidence="10">
    <location>
        <begin position="4"/>
        <end position="117"/>
    </location>
</feature>
<evidence type="ECO:0000256" key="6">
    <source>
        <dbReference type="ARBA" id="ARBA00023125"/>
    </source>
</evidence>
<evidence type="ECO:0000256" key="3">
    <source>
        <dbReference type="ARBA" id="ARBA00022553"/>
    </source>
</evidence>
<keyword evidence="5" id="KW-0805">Transcription regulation</keyword>
<dbReference type="SMART" id="SM00862">
    <property type="entry name" value="Trans_reg_C"/>
    <property type="match status" value="1"/>
</dbReference>
<dbReference type="InterPro" id="IPR039420">
    <property type="entry name" value="WalR-like"/>
</dbReference>
<dbReference type="Gene3D" id="6.10.250.690">
    <property type="match status" value="1"/>
</dbReference>
<dbReference type="GO" id="GO:0005829">
    <property type="term" value="C:cytosol"/>
    <property type="evidence" value="ECO:0007669"/>
    <property type="project" value="TreeGrafter"/>
</dbReference>
<dbReference type="PANTHER" id="PTHR48111:SF39">
    <property type="entry name" value="TRANSCRIPTIONAL REGULATORY PROTEIN CPXR"/>
    <property type="match status" value="1"/>
</dbReference>
<keyword evidence="6 9" id="KW-0238">DNA-binding</keyword>
<dbReference type="Pfam" id="PF00072">
    <property type="entry name" value="Response_reg"/>
    <property type="match status" value="1"/>
</dbReference>
<dbReference type="InterPro" id="IPR001867">
    <property type="entry name" value="OmpR/PhoB-type_DNA-bd"/>
</dbReference>
<dbReference type="KEGG" id="tact:SG35_013820"/>
<feature type="modified residue" description="4-aspartylphosphate" evidence="8">
    <location>
        <position position="53"/>
    </location>
</feature>
<sequence length="235" mass="26850">MQNSILLIDNDRELTAELSHYLASEGFDLTVCNDGVSGLLEANRGQYHLILSDLMLPKLSGFEFLKKLRSTNQTPVMMLTERDDQFDRIYALELGADDYLCKPFNHRELVARIKSIVRRMLYFKPMEMQNTIKSNDLVLSTTTREVYCHDSELNLTGFEFEMLALLMSHAGTVVDKDKIANQVLRRPLSSFDRSIDMHISKIRKKIAGITDQEKIKTVRGAGYIFLTGSVARHLN</sequence>
<evidence type="ECO:0000256" key="8">
    <source>
        <dbReference type="PROSITE-ProRule" id="PRU00169"/>
    </source>
</evidence>
<evidence type="ECO:0000313" key="13">
    <source>
        <dbReference type="Proteomes" id="UP000032568"/>
    </source>
</evidence>
<proteinExistence type="predicted"/>
<reference evidence="12 13" key="2">
    <citation type="journal article" date="2022" name="Mar. Drugs">
        <title>Bioassay-Guided Fractionation Leads to the Detection of Cholic Acid Generated by the Rare Thalassomonas sp.</title>
        <authorList>
            <person name="Pheiffer F."/>
            <person name="Schneider Y.K."/>
            <person name="Hansen E.H."/>
            <person name="Andersen J.H."/>
            <person name="Isaksson J."/>
            <person name="Busche T."/>
            <person name="R C."/>
            <person name="Kalinowski J."/>
            <person name="Zyl L.V."/>
            <person name="Trindade M."/>
        </authorList>
    </citation>
    <scope>NUCLEOTIDE SEQUENCE [LARGE SCALE GENOMIC DNA]</scope>
    <source>
        <strain evidence="12 13">A5K-106</strain>
    </source>
</reference>
<dbReference type="PROSITE" id="PS50110">
    <property type="entry name" value="RESPONSE_REGULATORY"/>
    <property type="match status" value="1"/>
</dbReference>
<dbReference type="GO" id="GO:0000156">
    <property type="term" value="F:phosphorelay response regulator activity"/>
    <property type="evidence" value="ECO:0007669"/>
    <property type="project" value="TreeGrafter"/>
</dbReference>
<evidence type="ECO:0000256" key="1">
    <source>
        <dbReference type="ARBA" id="ARBA00004496"/>
    </source>
</evidence>
<evidence type="ECO:0000259" key="10">
    <source>
        <dbReference type="PROSITE" id="PS50110"/>
    </source>
</evidence>
<dbReference type="Gene3D" id="3.40.50.2300">
    <property type="match status" value="1"/>
</dbReference>
<evidence type="ECO:0000256" key="7">
    <source>
        <dbReference type="ARBA" id="ARBA00023163"/>
    </source>
</evidence>
<feature type="domain" description="OmpR/PhoB-type" evidence="11">
    <location>
        <begin position="129"/>
        <end position="227"/>
    </location>
</feature>
<comment type="subcellular location">
    <subcellularLocation>
        <location evidence="1">Cytoplasm</location>
    </subcellularLocation>
</comment>
<dbReference type="EMBL" id="CP059735">
    <property type="protein sequence ID" value="WDE01879.1"/>
    <property type="molecule type" value="Genomic_DNA"/>
</dbReference>
<dbReference type="GO" id="GO:0032993">
    <property type="term" value="C:protein-DNA complex"/>
    <property type="evidence" value="ECO:0007669"/>
    <property type="project" value="TreeGrafter"/>
</dbReference>
<dbReference type="AlphaFoldDB" id="A0AAE9YWW8"/>
<name>A0AAE9YWW8_9GAMM</name>
<dbReference type="PANTHER" id="PTHR48111">
    <property type="entry name" value="REGULATOR OF RPOS"/>
    <property type="match status" value="1"/>
</dbReference>
<evidence type="ECO:0000256" key="4">
    <source>
        <dbReference type="ARBA" id="ARBA00023012"/>
    </source>
</evidence>
<dbReference type="InterPro" id="IPR011006">
    <property type="entry name" value="CheY-like_superfamily"/>
</dbReference>
<accession>A0AAE9YWW8</accession>
<gene>
    <name evidence="12" type="ORF">SG35_013820</name>
</gene>
<dbReference type="GO" id="GO:0006355">
    <property type="term" value="P:regulation of DNA-templated transcription"/>
    <property type="evidence" value="ECO:0007669"/>
    <property type="project" value="InterPro"/>
</dbReference>
<evidence type="ECO:0000256" key="5">
    <source>
        <dbReference type="ARBA" id="ARBA00023015"/>
    </source>
</evidence>
<dbReference type="Pfam" id="PF00486">
    <property type="entry name" value="Trans_reg_C"/>
    <property type="match status" value="1"/>
</dbReference>
<evidence type="ECO:0000256" key="2">
    <source>
        <dbReference type="ARBA" id="ARBA00022490"/>
    </source>
</evidence>
<protein>
    <submittedName>
        <fullName evidence="12">Response regulator transcription factor</fullName>
    </submittedName>
</protein>
<dbReference type="SMART" id="SM00448">
    <property type="entry name" value="REC"/>
    <property type="match status" value="1"/>
</dbReference>
<keyword evidence="7" id="KW-0804">Transcription</keyword>
<dbReference type="Gene3D" id="1.10.10.10">
    <property type="entry name" value="Winged helix-like DNA-binding domain superfamily/Winged helix DNA-binding domain"/>
    <property type="match status" value="1"/>
</dbReference>
<dbReference type="CDD" id="cd00383">
    <property type="entry name" value="trans_reg_C"/>
    <property type="match status" value="1"/>
</dbReference>
<dbReference type="InterPro" id="IPR001789">
    <property type="entry name" value="Sig_transdc_resp-reg_receiver"/>
</dbReference>
<dbReference type="Proteomes" id="UP000032568">
    <property type="component" value="Chromosome"/>
</dbReference>
<keyword evidence="4" id="KW-0902">Two-component regulatory system</keyword>
<dbReference type="InterPro" id="IPR036388">
    <property type="entry name" value="WH-like_DNA-bd_sf"/>
</dbReference>
<keyword evidence="13" id="KW-1185">Reference proteome</keyword>
<keyword evidence="3 8" id="KW-0597">Phosphoprotein</keyword>
<dbReference type="SUPFAM" id="SSF52172">
    <property type="entry name" value="CheY-like"/>
    <property type="match status" value="1"/>
</dbReference>